<dbReference type="GO" id="GO:0015035">
    <property type="term" value="F:protein-disulfide reductase activity"/>
    <property type="evidence" value="ECO:0007669"/>
    <property type="project" value="EnsemblFungi"/>
</dbReference>
<dbReference type="RefSeq" id="XP_003688076.1">
    <property type="nucleotide sequence ID" value="XM_003688028.1"/>
</dbReference>
<dbReference type="GO" id="GO:0005783">
    <property type="term" value="C:endoplasmic reticulum"/>
    <property type="evidence" value="ECO:0007669"/>
    <property type="project" value="EnsemblFungi"/>
</dbReference>
<dbReference type="InterPro" id="IPR013766">
    <property type="entry name" value="Thioredoxin_domain"/>
</dbReference>
<name>G8C0C7_TETPH</name>
<dbReference type="PANTHER" id="PTHR45672">
    <property type="entry name" value="PROTEIN DISULFIDE-ISOMERASE C17H9.14C-RELATED"/>
    <property type="match status" value="1"/>
</dbReference>
<accession>G8C0C7</accession>
<dbReference type="AlphaFoldDB" id="G8C0C7"/>
<protein>
    <recommendedName>
        <fullName evidence="5">Thioredoxin domain-containing protein</fullName>
    </recommendedName>
</protein>
<feature type="domain" description="Thioredoxin" evidence="5">
    <location>
        <begin position="11"/>
        <end position="175"/>
    </location>
</feature>
<feature type="signal peptide" evidence="4">
    <location>
        <begin position="1"/>
        <end position="22"/>
    </location>
</feature>
<keyword evidence="7" id="KW-1185">Reference proteome</keyword>
<evidence type="ECO:0000256" key="4">
    <source>
        <dbReference type="SAM" id="SignalP"/>
    </source>
</evidence>
<evidence type="ECO:0000259" key="5">
    <source>
        <dbReference type="PROSITE" id="PS51352"/>
    </source>
</evidence>
<comment type="similarity">
    <text evidence="1">Belongs to the protein disulfide isomerase family.</text>
</comment>
<dbReference type="GO" id="GO:0003756">
    <property type="term" value="F:protein disulfide isomerase activity"/>
    <property type="evidence" value="ECO:0007669"/>
    <property type="project" value="EnsemblFungi"/>
</dbReference>
<keyword evidence="3" id="KW-0175">Coiled coil</keyword>
<evidence type="ECO:0000256" key="1">
    <source>
        <dbReference type="ARBA" id="ARBA00006347"/>
    </source>
</evidence>
<dbReference type="Gene3D" id="3.40.30.10">
    <property type="entry name" value="Glutaredoxin"/>
    <property type="match status" value="1"/>
</dbReference>
<dbReference type="PANTHER" id="PTHR45672:SF3">
    <property type="entry name" value="THIOREDOXIN DOMAIN-CONTAINING PROTEIN 5"/>
    <property type="match status" value="1"/>
</dbReference>
<evidence type="ECO:0000313" key="6">
    <source>
        <dbReference type="EMBL" id="CCE65642.1"/>
    </source>
</evidence>
<dbReference type="GO" id="GO:0006457">
    <property type="term" value="P:protein folding"/>
    <property type="evidence" value="ECO:0007669"/>
    <property type="project" value="EnsemblFungi"/>
</dbReference>
<dbReference type="KEGG" id="tpf:TPHA_0M00670"/>
<dbReference type="InterPro" id="IPR051063">
    <property type="entry name" value="PDI"/>
</dbReference>
<proteinExistence type="inferred from homology"/>
<evidence type="ECO:0000256" key="3">
    <source>
        <dbReference type="SAM" id="Coils"/>
    </source>
</evidence>
<evidence type="ECO:0000256" key="2">
    <source>
        <dbReference type="ARBA" id="ARBA00022729"/>
    </source>
</evidence>
<dbReference type="STRING" id="1071381.G8C0C7"/>
<dbReference type="HOGENOM" id="CLU_087689_0_0_1"/>
<dbReference type="OrthoDB" id="10264505at2759"/>
<dbReference type="InterPro" id="IPR036249">
    <property type="entry name" value="Thioredoxin-like_sf"/>
</dbReference>
<dbReference type="Proteomes" id="UP000005666">
    <property type="component" value="Chromosome 13"/>
</dbReference>
<sequence>MKLIYFTSFIVSLISLASLAVANTKNHETVLSLDQFYDACNSNSSYTVVKYFTTWCSHCKKLAPVFDELSEIYLNDETSPNIKFLDVDCDMFGSTICAKLPGFPVVQVIKPASSVIQSNKSPNEYENRSIFKRILDFVTSRFENPKWTLDEKRVVEFRGRRDLETMNKFVNQVILKHNQDTLILNLLKDSEFKCEGERVILCKEGKKYLNEKLVNLNNLEELLKERKKLENVYRNNIESIEKKNEEEAKDIISVLEKISFKLSMIDLYEDTVIREDTKDDGDFADIVHDEF</sequence>
<dbReference type="PROSITE" id="PS51352">
    <property type="entry name" value="THIOREDOXIN_2"/>
    <property type="match status" value="1"/>
</dbReference>
<feature type="coiled-coil region" evidence="3">
    <location>
        <begin position="206"/>
        <end position="250"/>
    </location>
</feature>
<organism evidence="6 7">
    <name type="scientific">Tetrapisispora phaffii (strain ATCC 24235 / CBS 4417 / NBRC 1672 / NRRL Y-8282 / UCD 70-5)</name>
    <name type="common">Yeast</name>
    <name type="synonym">Fabospora phaffii</name>
    <dbReference type="NCBI Taxonomy" id="1071381"/>
    <lineage>
        <taxon>Eukaryota</taxon>
        <taxon>Fungi</taxon>
        <taxon>Dikarya</taxon>
        <taxon>Ascomycota</taxon>
        <taxon>Saccharomycotina</taxon>
        <taxon>Saccharomycetes</taxon>
        <taxon>Saccharomycetales</taxon>
        <taxon>Saccharomycetaceae</taxon>
        <taxon>Tetrapisispora</taxon>
    </lineage>
</organism>
<reference evidence="6 7" key="1">
    <citation type="journal article" date="2011" name="Proc. Natl. Acad. Sci. U.S.A.">
        <title>Evolutionary erosion of yeast sex chromosomes by mating-type switching accidents.</title>
        <authorList>
            <person name="Gordon J.L."/>
            <person name="Armisen D."/>
            <person name="Proux-Wera E."/>
            <person name="Oheigeartaigh S.S."/>
            <person name="Byrne K.P."/>
            <person name="Wolfe K.H."/>
        </authorList>
    </citation>
    <scope>NUCLEOTIDE SEQUENCE [LARGE SCALE GENOMIC DNA]</scope>
    <source>
        <strain evidence="7">ATCC 24235 / CBS 4417 / NBRC 1672 / NRRL Y-8282 / UCD 70-5</strain>
    </source>
</reference>
<dbReference type="eggNOG" id="KOG0191">
    <property type="taxonomic scope" value="Eukaryota"/>
</dbReference>
<dbReference type="GeneID" id="11531851"/>
<gene>
    <name evidence="6" type="primary">TPHA0M00670</name>
    <name evidence="6" type="ordered locus">TPHA_0M00670</name>
</gene>
<dbReference type="CDD" id="cd02961">
    <property type="entry name" value="PDI_a_family"/>
    <property type="match status" value="1"/>
</dbReference>
<dbReference type="EMBL" id="HE612868">
    <property type="protein sequence ID" value="CCE65642.1"/>
    <property type="molecule type" value="Genomic_DNA"/>
</dbReference>
<evidence type="ECO:0000313" key="7">
    <source>
        <dbReference type="Proteomes" id="UP000005666"/>
    </source>
</evidence>
<dbReference type="OMA" id="KYYTSWC"/>
<keyword evidence="2 4" id="KW-0732">Signal</keyword>
<dbReference type="Pfam" id="PF00085">
    <property type="entry name" value="Thioredoxin"/>
    <property type="match status" value="1"/>
</dbReference>
<feature type="chain" id="PRO_5003508769" description="Thioredoxin domain-containing protein" evidence="4">
    <location>
        <begin position="23"/>
        <end position="291"/>
    </location>
</feature>
<dbReference type="SUPFAM" id="SSF52833">
    <property type="entry name" value="Thioredoxin-like"/>
    <property type="match status" value="1"/>
</dbReference>